<sequence length="167" mass="17471">MLRQAAASLSMLAAASLPLMAAETAPTPLDIGAIFCTAAIAGDMSPIVPLLTPDLAATIADAQQRSDAIQAAAPDEKPPLGDGVPWSSWTDHADGCEVGVPKGDESRTVVPIGHRFADSPGADYTDRLLLVPVVVETGKPPIWRLDDIQFTDSTMRQALASAFEGHK</sequence>
<evidence type="ECO:0000313" key="2">
    <source>
        <dbReference type="EMBL" id="VDS04775.1"/>
    </source>
</evidence>
<dbReference type="Proteomes" id="UP000268844">
    <property type="component" value="Unassembled WGS sequence"/>
</dbReference>
<accession>A0A447IBL7</accession>
<keyword evidence="3" id="KW-1185">Reference proteome</keyword>
<dbReference type="RefSeq" id="WP_126150327.1">
    <property type="nucleotide sequence ID" value="NZ_JBHTMH010000001.1"/>
</dbReference>
<evidence type="ECO:0000313" key="3">
    <source>
        <dbReference type="Proteomes" id="UP000268844"/>
    </source>
</evidence>
<feature type="chain" id="PRO_5019447038" description="DUF3828 domain-containing protein" evidence="1">
    <location>
        <begin position="22"/>
        <end position="167"/>
    </location>
</feature>
<name>A0A447IBL7_9HYPH</name>
<reference evidence="2 3" key="1">
    <citation type="submission" date="2018-12" db="EMBL/GenBank/DDBJ databases">
        <authorList>
            <person name="Criscuolo A."/>
        </authorList>
    </citation>
    <scope>NUCLEOTIDE SEQUENCE [LARGE SCALE GENOMIC DNA]</scope>
    <source>
        <strain evidence="2">ACIP1116281</strain>
    </source>
</reference>
<evidence type="ECO:0000256" key="1">
    <source>
        <dbReference type="SAM" id="SignalP"/>
    </source>
</evidence>
<keyword evidence="1" id="KW-0732">Signal</keyword>
<gene>
    <name evidence="2" type="ORF">DEVEQU_01915</name>
</gene>
<protein>
    <recommendedName>
        <fullName evidence="4">DUF3828 domain-containing protein</fullName>
    </recommendedName>
</protein>
<proteinExistence type="predicted"/>
<organism evidence="2 3">
    <name type="scientific">Devosia equisanguinis</name>
    <dbReference type="NCBI Taxonomy" id="2490941"/>
    <lineage>
        <taxon>Bacteria</taxon>
        <taxon>Pseudomonadati</taxon>
        <taxon>Pseudomonadota</taxon>
        <taxon>Alphaproteobacteria</taxon>
        <taxon>Hyphomicrobiales</taxon>
        <taxon>Devosiaceae</taxon>
        <taxon>Devosia</taxon>
    </lineage>
</organism>
<evidence type="ECO:0008006" key="4">
    <source>
        <dbReference type="Google" id="ProtNLM"/>
    </source>
</evidence>
<dbReference type="AlphaFoldDB" id="A0A447IBL7"/>
<dbReference type="EMBL" id="UZWD01000025">
    <property type="protein sequence ID" value="VDS04775.1"/>
    <property type="molecule type" value="Genomic_DNA"/>
</dbReference>
<feature type="signal peptide" evidence="1">
    <location>
        <begin position="1"/>
        <end position="21"/>
    </location>
</feature>
<dbReference type="OrthoDB" id="8083615at2"/>